<gene>
    <name evidence="1" type="ORF">D5S18_30420</name>
</gene>
<dbReference type="EMBL" id="QZFU01000044">
    <property type="protein sequence ID" value="RJO69490.1"/>
    <property type="molecule type" value="Genomic_DNA"/>
</dbReference>
<accession>A0A3A4JLI0</accession>
<dbReference type="Proteomes" id="UP000266677">
    <property type="component" value="Unassembled WGS sequence"/>
</dbReference>
<sequence length="63" mass="7011">METALSALSEHGHGNRSEAVRYAVLRTYREMILERAAADAERLAADESDQAEMLAIQRYMGIA</sequence>
<dbReference type="AlphaFoldDB" id="A0A3A4JLI0"/>
<dbReference type="OrthoDB" id="4567058at2"/>
<reference evidence="1 2" key="1">
    <citation type="submission" date="2018-09" db="EMBL/GenBank/DDBJ databases">
        <title>YIM PH21274 draft genome.</title>
        <authorList>
            <person name="Miao C."/>
        </authorList>
    </citation>
    <scope>NUCLEOTIDE SEQUENCE [LARGE SCALE GENOMIC DNA]</scope>
    <source>
        <strain evidence="1 2">YIM PH 21724</strain>
    </source>
</reference>
<protein>
    <recommendedName>
        <fullName evidence="3">CopG family transcriptional regulator</fullName>
    </recommendedName>
</protein>
<proteinExistence type="predicted"/>
<organism evidence="1 2">
    <name type="scientific">Nocardia panacis</name>
    <dbReference type="NCBI Taxonomy" id="2340916"/>
    <lineage>
        <taxon>Bacteria</taxon>
        <taxon>Bacillati</taxon>
        <taxon>Actinomycetota</taxon>
        <taxon>Actinomycetes</taxon>
        <taxon>Mycobacteriales</taxon>
        <taxon>Nocardiaceae</taxon>
        <taxon>Nocardia</taxon>
    </lineage>
</organism>
<keyword evidence="2" id="KW-1185">Reference proteome</keyword>
<evidence type="ECO:0008006" key="3">
    <source>
        <dbReference type="Google" id="ProtNLM"/>
    </source>
</evidence>
<evidence type="ECO:0000313" key="2">
    <source>
        <dbReference type="Proteomes" id="UP000266677"/>
    </source>
</evidence>
<name>A0A3A4JLI0_9NOCA</name>
<evidence type="ECO:0000313" key="1">
    <source>
        <dbReference type="EMBL" id="RJO69490.1"/>
    </source>
</evidence>
<comment type="caution">
    <text evidence="1">The sequence shown here is derived from an EMBL/GenBank/DDBJ whole genome shotgun (WGS) entry which is preliminary data.</text>
</comment>